<feature type="region of interest" description="Disordered" evidence="1">
    <location>
        <begin position="1"/>
        <end position="48"/>
    </location>
</feature>
<name>A0A0B2UX11_TOXCA</name>
<proteinExistence type="predicted"/>
<accession>A0A0B2UX11</accession>
<feature type="compositionally biased region" description="Polar residues" evidence="1">
    <location>
        <begin position="19"/>
        <end position="29"/>
    </location>
</feature>
<dbReference type="AlphaFoldDB" id="A0A0B2UX11"/>
<comment type="caution">
    <text evidence="2">The sequence shown here is derived from an EMBL/GenBank/DDBJ whole genome shotgun (WGS) entry which is preliminary data.</text>
</comment>
<protein>
    <submittedName>
        <fullName evidence="2">Uncharacterized protein</fullName>
    </submittedName>
</protein>
<evidence type="ECO:0000256" key="1">
    <source>
        <dbReference type="SAM" id="MobiDB-lite"/>
    </source>
</evidence>
<evidence type="ECO:0000313" key="2">
    <source>
        <dbReference type="EMBL" id="KHN73953.1"/>
    </source>
</evidence>
<dbReference type="EMBL" id="JPKZ01002986">
    <property type="protein sequence ID" value="KHN73953.1"/>
    <property type="molecule type" value="Genomic_DNA"/>
</dbReference>
<gene>
    <name evidence="2" type="ORF">Tcan_01954</name>
</gene>
<evidence type="ECO:0000313" key="3">
    <source>
        <dbReference type="Proteomes" id="UP000031036"/>
    </source>
</evidence>
<sequence>MESKTKEDTVCEFGAEMQLNKSKQWNSESDAPELRKNSECGPTHSKSAAKHVLLAPMFLRKKTWHEENCRQNTLHSTWLTIRKLVDNSVDKSTWHVWISDEQMFQQTSSNGLFSPPVEVYSKTLKED</sequence>
<reference evidence="2 3" key="1">
    <citation type="submission" date="2014-11" db="EMBL/GenBank/DDBJ databases">
        <title>Genetic blueprint of the zoonotic pathogen Toxocara canis.</title>
        <authorList>
            <person name="Zhu X.-Q."/>
            <person name="Korhonen P.K."/>
            <person name="Cai H."/>
            <person name="Young N.D."/>
            <person name="Nejsum P."/>
            <person name="von Samson-Himmelstjerna G."/>
            <person name="Boag P.R."/>
            <person name="Tan P."/>
            <person name="Li Q."/>
            <person name="Min J."/>
            <person name="Yang Y."/>
            <person name="Wang X."/>
            <person name="Fang X."/>
            <person name="Hall R.S."/>
            <person name="Hofmann A."/>
            <person name="Sternberg P.W."/>
            <person name="Jex A.R."/>
            <person name="Gasser R.B."/>
        </authorList>
    </citation>
    <scope>NUCLEOTIDE SEQUENCE [LARGE SCALE GENOMIC DNA]</scope>
    <source>
        <strain evidence="2">PN_DK_2014</strain>
    </source>
</reference>
<organism evidence="2 3">
    <name type="scientific">Toxocara canis</name>
    <name type="common">Canine roundworm</name>
    <dbReference type="NCBI Taxonomy" id="6265"/>
    <lineage>
        <taxon>Eukaryota</taxon>
        <taxon>Metazoa</taxon>
        <taxon>Ecdysozoa</taxon>
        <taxon>Nematoda</taxon>
        <taxon>Chromadorea</taxon>
        <taxon>Rhabditida</taxon>
        <taxon>Spirurina</taxon>
        <taxon>Ascaridomorpha</taxon>
        <taxon>Ascaridoidea</taxon>
        <taxon>Toxocaridae</taxon>
        <taxon>Toxocara</taxon>
    </lineage>
</organism>
<dbReference type="Proteomes" id="UP000031036">
    <property type="component" value="Unassembled WGS sequence"/>
</dbReference>
<keyword evidence="3" id="KW-1185">Reference proteome</keyword>